<keyword evidence="1" id="KW-0472">Membrane</keyword>
<evidence type="ECO:0000313" key="3">
    <source>
        <dbReference type="Proteomes" id="UP000438760"/>
    </source>
</evidence>
<evidence type="ECO:0008006" key="4">
    <source>
        <dbReference type="Google" id="ProtNLM"/>
    </source>
</evidence>
<dbReference type="OrthoDB" id="1111222at2"/>
<accession>A0A6I3LH87</accession>
<proteinExistence type="predicted"/>
<keyword evidence="1" id="KW-1133">Transmembrane helix</keyword>
<gene>
    <name evidence="2" type="ORF">GJV76_03230</name>
</gene>
<dbReference type="RefSeq" id="WP_155091208.1">
    <property type="nucleotide sequence ID" value="NZ_WMJX01000004.1"/>
</dbReference>
<comment type="caution">
    <text evidence="2">The sequence shown here is derived from an EMBL/GenBank/DDBJ whole genome shotgun (WGS) entry which is preliminary data.</text>
</comment>
<feature type="transmembrane region" description="Helical" evidence="1">
    <location>
        <begin position="272"/>
        <end position="289"/>
    </location>
</feature>
<name>A0A6I3LH87_9FLAO</name>
<organism evidence="2 3">
    <name type="scientific">Myroides albus</name>
    <dbReference type="NCBI Taxonomy" id="2562892"/>
    <lineage>
        <taxon>Bacteria</taxon>
        <taxon>Pseudomonadati</taxon>
        <taxon>Bacteroidota</taxon>
        <taxon>Flavobacteriia</taxon>
        <taxon>Flavobacteriales</taxon>
        <taxon>Flavobacteriaceae</taxon>
        <taxon>Myroides</taxon>
    </lineage>
</organism>
<protein>
    <recommendedName>
        <fullName evidence="4">DUF4350 domain-containing protein</fullName>
    </recommendedName>
</protein>
<dbReference type="EMBL" id="WMJX01000004">
    <property type="protein sequence ID" value="MTG97154.1"/>
    <property type="molecule type" value="Genomic_DNA"/>
</dbReference>
<dbReference type="Proteomes" id="UP000438760">
    <property type="component" value="Unassembled WGS sequence"/>
</dbReference>
<sequence length="402" mass="46839">MNSATKKFIIAIVVVIGLVVIFKKNQKPPINWEESYSVTDKNPYGMYILNKEIDFLFPKNKLKHVGPKTYTFLSQERYDTNVKTSLISIRNQTNFDVYLLDQLLDYVEKGNTALVFERLGSESLAESLKIHIVSPEIRQYKKDNYTLELTNKNINTSRFTFENNNSNVFKISDSVKNKVKVLGYKTLLDGQKHPNLIEYSYGKGKIILGTDSTIFTNYNMLKSNNHLYIQGVLSYLPEDRITYFVTDKDSDSPFSDDDSILSFILRNKELRWAWYLCLTTLIVFVVFTAKRKQRVVPIIVPLTNTTVDFTKTVSNLYIQNKDYSDIINKSIIYNLEKIRRLYWIDTSKLDEKFVESYHIKTNKDRKDIVAYVNFVNAFRKAKYGASESDLIKFNKLTEKIID</sequence>
<keyword evidence="1" id="KW-0812">Transmembrane</keyword>
<reference evidence="2 3" key="1">
    <citation type="submission" date="2019-11" db="EMBL/GenBank/DDBJ databases">
        <title>Genome of Strain BIT-d1.</title>
        <authorList>
            <person name="Yang Y."/>
        </authorList>
    </citation>
    <scope>NUCLEOTIDE SEQUENCE [LARGE SCALE GENOMIC DNA]</scope>
    <source>
        <strain evidence="2 3">BIT-d1</strain>
    </source>
</reference>
<dbReference type="AlphaFoldDB" id="A0A6I3LH87"/>
<evidence type="ECO:0000313" key="2">
    <source>
        <dbReference type="EMBL" id="MTG97154.1"/>
    </source>
</evidence>
<keyword evidence="3" id="KW-1185">Reference proteome</keyword>
<evidence type="ECO:0000256" key="1">
    <source>
        <dbReference type="SAM" id="Phobius"/>
    </source>
</evidence>